<protein>
    <submittedName>
        <fullName evidence="2">DNA recombination protein RecF</fullName>
    </submittedName>
</protein>
<dbReference type="AlphaFoldDB" id="A0A225SUK8"/>
<organism evidence="2 3">
    <name type="scientific">Herbaspirillum aquaticum</name>
    <dbReference type="NCBI Taxonomy" id="568783"/>
    <lineage>
        <taxon>Bacteria</taxon>
        <taxon>Pseudomonadati</taxon>
        <taxon>Pseudomonadota</taxon>
        <taxon>Betaproteobacteria</taxon>
        <taxon>Burkholderiales</taxon>
        <taxon>Oxalobacteraceae</taxon>
        <taxon>Herbaspirillum</taxon>
    </lineage>
</organism>
<comment type="caution">
    <text evidence="2">The sequence shown here is derived from an EMBL/GenBank/DDBJ whole genome shotgun (WGS) entry which is preliminary data.</text>
</comment>
<dbReference type="Gene3D" id="3.90.1580.10">
    <property type="entry name" value="paralog of FGE (formylglycine-generating enzyme)"/>
    <property type="match status" value="1"/>
</dbReference>
<dbReference type="EMBL" id="NJGV01000020">
    <property type="protein sequence ID" value="OWY33108.1"/>
    <property type="molecule type" value="Genomic_DNA"/>
</dbReference>
<proteinExistence type="predicted"/>
<accession>A0A225SUK8</accession>
<sequence>MENAIGMQLVLIPAGEFLMGTDESLASLKQAYPDYEERRLRDLDDERPRHKVRITRPFYLGKHLVTVGQFARFVAQSGYVPESIRDQTGGYGYNPGYDPEKTERKDAFEGRNPQYSWKTPGFPQGDDHPVLNVTWNDAQALAAWLSEKEKAHYRLPTEAEWEYACRAGSTTRYPNGDDPEGLSFIANTFDADAAPYWPRLAGHALKGHDGFAFTSPVDSFPPNAFGVHDMVGNAWEWTADWYGEDTYARSPLADPQGPASGQTKVRRGGSWHTWALYARCAFRNWNTPTTRYTLVGIRLVRDVTPSR</sequence>
<evidence type="ECO:0000259" key="1">
    <source>
        <dbReference type="Pfam" id="PF03781"/>
    </source>
</evidence>
<name>A0A225SUK8_9BURK</name>
<dbReference type="InterPro" id="IPR042095">
    <property type="entry name" value="SUMF_sf"/>
</dbReference>
<keyword evidence="3" id="KW-1185">Reference proteome</keyword>
<evidence type="ECO:0000313" key="2">
    <source>
        <dbReference type="EMBL" id="OWY33108.1"/>
    </source>
</evidence>
<dbReference type="InterPro" id="IPR005532">
    <property type="entry name" value="SUMF_dom"/>
</dbReference>
<dbReference type="PANTHER" id="PTHR23150">
    <property type="entry name" value="SULFATASE MODIFYING FACTOR 1, 2"/>
    <property type="match status" value="1"/>
</dbReference>
<dbReference type="SUPFAM" id="SSF56436">
    <property type="entry name" value="C-type lectin-like"/>
    <property type="match status" value="1"/>
</dbReference>
<dbReference type="InterPro" id="IPR016187">
    <property type="entry name" value="CTDL_fold"/>
</dbReference>
<reference evidence="2 3" key="1">
    <citation type="journal article" date="2010" name="Int. J. Syst. Evol. Microbiol.">
        <title>Reclassification of Herbaspirillum putei as a later heterotypic synonym of Herbaspirillum huttiense, with the description of H. huttiense subsp. huttiense subsp. nov. and H. huttiense subsp. putei subsp. nov., comb. nov., and description of Herbaspirillum aquaticum sp. nov.</title>
        <authorList>
            <person name="Dobritsa A.P."/>
            <person name="Reddy M.C."/>
            <person name="Samadpour M."/>
        </authorList>
    </citation>
    <scope>NUCLEOTIDE SEQUENCE [LARGE SCALE GENOMIC DNA]</scope>
    <source>
        <strain evidence="2 3">IEH 4430</strain>
    </source>
</reference>
<dbReference type="GO" id="GO:0120147">
    <property type="term" value="F:formylglycine-generating oxidase activity"/>
    <property type="evidence" value="ECO:0007669"/>
    <property type="project" value="TreeGrafter"/>
</dbReference>
<dbReference type="Proteomes" id="UP000214747">
    <property type="component" value="Unassembled WGS sequence"/>
</dbReference>
<gene>
    <name evidence="2" type="ORF">CEJ45_18185</name>
</gene>
<feature type="domain" description="Sulfatase-modifying factor enzyme-like" evidence="1">
    <location>
        <begin position="8"/>
        <end position="301"/>
    </location>
</feature>
<dbReference type="InterPro" id="IPR051043">
    <property type="entry name" value="Sulfatase_Mod_Factor_Kinase"/>
</dbReference>
<dbReference type="PANTHER" id="PTHR23150:SF19">
    <property type="entry name" value="FORMYLGLYCINE-GENERATING ENZYME"/>
    <property type="match status" value="1"/>
</dbReference>
<evidence type="ECO:0000313" key="3">
    <source>
        <dbReference type="Proteomes" id="UP000214747"/>
    </source>
</evidence>
<dbReference type="Pfam" id="PF03781">
    <property type="entry name" value="FGE-sulfatase"/>
    <property type="match status" value="1"/>
</dbReference>